<reference evidence="1 2" key="1">
    <citation type="journal article" date="2019" name="Sci. Rep.">
        <title>A high-quality genome of Eragrostis curvula grass provides insights into Poaceae evolution and supports new strategies to enhance forage quality.</title>
        <authorList>
            <person name="Carballo J."/>
            <person name="Santos B.A.C.M."/>
            <person name="Zappacosta D."/>
            <person name="Garbus I."/>
            <person name="Selva J.P."/>
            <person name="Gallo C.A."/>
            <person name="Diaz A."/>
            <person name="Albertini E."/>
            <person name="Caccamo M."/>
            <person name="Echenique V."/>
        </authorList>
    </citation>
    <scope>NUCLEOTIDE SEQUENCE [LARGE SCALE GENOMIC DNA]</scope>
    <source>
        <strain evidence="2">cv. Victoria</strain>
        <tissue evidence="1">Leaf</tissue>
    </source>
</reference>
<keyword evidence="2" id="KW-1185">Reference proteome</keyword>
<name>A0A5J9SLZ1_9POAL</name>
<organism evidence="1 2">
    <name type="scientific">Eragrostis curvula</name>
    <name type="common">weeping love grass</name>
    <dbReference type="NCBI Taxonomy" id="38414"/>
    <lineage>
        <taxon>Eukaryota</taxon>
        <taxon>Viridiplantae</taxon>
        <taxon>Streptophyta</taxon>
        <taxon>Embryophyta</taxon>
        <taxon>Tracheophyta</taxon>
        <taxon>Spermatophyta</taxon>
        <taxon>Magnoliopsida</taxon>
        <taxon>Liliopsida</taxon>
        <taxon>Poales</taxon>
        <taxon>Poaceae</taxon>
        <taxon>PACMAD clade</taxon>
        <taxon>Chloridoideae</taxon>
        <taxon>Eragrostideae</taxon>
        <taxon>Eragrostidinae</taxon>
        <taxon>Eragrostis</taxon>
    </lineage>
</organism>
<dbReference type="AlphaFoldDB" id="A0A5J9SLZ1"/>
<comment type="caution">
    <text evidence="1">The sequence shown here is derived from an EMBL/GenBank/DDBJ whole genome shotgun (WGS) entry which is preliminary data.</text>
</comment>
<gene>
    <name evidence="1" type="ORF">EJB05_54624</name>
</gene>
<accession>A0A5J9SLZ1</accession>
<evidence type="ECO:0008006" key="3">
    <source>
        <dbReference type="Google" id="ProtNLM"/>
    </source>
</evidence>
<dbReference type="EMBL" id="RWGY01000650">
    <property type="protein sequence ID" value="TVT99973.1"/>
    <property type="molecule type" value="Genomic_DNA"/>
</dbReference>
<dbReference type="Proteomes" id="UP000324897">
    <property type="component" value="Unassembled WGS sequence"/>
</dbReference>
<evidence type="ECO:0000313" key="1">
    <source>
        <dbReference type="EMBL" id="TVT99973.1"/>
    </source>
</evidence>
<protein>
    <recommendedName>
        <fullName evidence="3">Knottin scorpion toxin-like domain-containing protein</fullName>
    </recommendedName>
</protein>
<sequence length="116" mass="12822">NNFLLFIITILPFKQSIMGATFHITMFLSLTILVLSSDLAASESQLCGYAPQCIQRLIMYGHLPCNDGLCGELCKYQQYDGGKCVDNGCCCTLYPCNDKHSISSAQEANKVNEQLE</sequence>
<dbReference type="Gramene" id="TVT99973">
    <property type="protein sequence ID" value="TVT99973"/>
    <property type="gene ID" value="EJB05_54624"/>
</dbReference>
<proteinExistence type="predicted"/>
<evidence type="ECO:0000313" key="2">
    <source>
        <dbReference type="Proteomes" id="UP000324897"/>
    </source>
</evidence>
<feature type="non-terminal residue" evidence="1">
    <location>
        <position position="1"/>
    </location>
</feature>